<sequence>TPLTRTPKEILAAEANKFQPPPPMVTQVEKRNGNKFCDFHNDKGHSTDECIQLKKQIEELVRAGKLSHLIKEIKQGREQPKTGRKETAAKDKPTTIYMVRSWQRTVKQKITQSFEQGKEITFPPLANSNGTEGPLVIEAEIGGHTIHRMYIDGGSSMEILYEHCFNRLRPDIKKQMVPATTSL</sequence>
<keyword evidence="1" id="KW-0548">Nucleotidyltransferase</keyword>
<feature type="non-terminal residue" evidence="1">
    <location>
        <position position="1"/>
    </location>
</feature>
<accession>A0A699TZG4</accession>
<dbReference type="AlphaFoldDB" id="A0A699TZG4"/>
<name>A0A699TZG4_TANCI</name>
<evidence type="ECO:0000313" key="1">
    <source>
        <dbReference type="EMBL" id="GFD15231.1"/>
    </source>
</evidence>
<keyword evidence="1" id="KW-0808">Transferase</keyword>
<reference evidence="1" key="1">
    <citation type="journal article" date="2019" name="Sci. Rep.">
        <title>Draft genome of Tanacetum cinerariifolium, the natural source of mosquito coil.</title>
        <authorList>
            <person name="Yamashiro T."/>
            <person name="Shiraishi A."/>
            <person name="Satake H."/>
            <person name="Nakayama K."/>
        </authorList>
    </citation>
    <scope>NUCLEOTIDE SEQUENCE</scope>
</reference>
<proteinExistence type="predicted"/>
<gene>
    <name evidence="1" type="ORF">Tci_887200</name>
</gene>
<keyword evidence="1" id="KW-0695">RNA-directed DNA polymerase</keyword>
<dbReference type="GO" id="GO:0003964">
    <property type="term" value="F:RNA-directed DNA polymerase activity"/>
    <property type="evidence" value="ECO:0007669"/>
    <property type="project" value="UniProtKB-KW"/>
</dbReference>
<protein>
    <submittedName>
        <fullName evidence="1">Reverse transcriptase domain-containing protein</fullName>
    </submittedName>
</protein>
<comment type="caution">
    <text evidence="1">The sequence shown here is derived from an EMBL/GenBank/DDBJ whole genome shotgun (WGS) entry which is preliminary data.</text>
</comment>
<dbReference type="EMBL" id="BKCJ011284987">
    <property type="protein sequence ID" value="GFD15231.1"/>
    <property type="molecule type" value="Genomic_DNA"/>
</dbReference>
<organism evidence="1">
    <name type="scientific">Tanacetum cinerariifolium</name>
    <name type="common">Dalmatian daisy</name>
    <name type="synonym">Chrysanthemum cinerariifolium</name>
    <dbReference type="NCBI Taxonomy" id="118510"/>
    <lineage>
        <taxon>Eukaryota</taxon>
        <taxon>Viridiplantae</taxon>
        <taxon>Streptophyta</taxon>
        <taxon>Embryophyta</taxon>
        <taxon>Tracheophyta</taxon>
        <taxon>Spermatophyta</taxon>
        <taxon>Magnoliopsida</taxon>
        <taxon>eudicotyledons</taxon>
        <taxon>Gunneridae</taxon>
        <taxon>Pentapetalae</taxon>
        <taxon>asterids</taxon>
        <taxon>campanulids</taxon>
        <taxon>Asterales</taxon>
        <taxon>Asteraceae</taxon>
        <taxon>Asteroideae</taxon>
        <taxon>Anthemideae</taxon>
        <taxon>Anthemidinae</taxon>
        <taxon>Tanacetum</taxon>
    </lineage>
</organism>